<name>L1NJD7_9PORP</name>
<feature type="binding site" evidence="12 15">
    <location>
        <position position="210"/>
    </location>
    <ligand>
        <name>pyruvate</name>
        <dbReference type="ChEBI" id="CHEBI:15361"/>
    </ligand>
</feature>
<organism evidence="16 17">
    <name type="scientific">Porphyromonas catoniae F0037</name>
    <dbReference type="NCBI Taxonomy" id="1127696"/>
    <lineage>
        <taxon>Bacteria</taxon>
        <taxon>Pseudomonadati</taxon>
        <taxon>Bacteroidota</taxon>
        <taxon>Bacteroidia</taxon>
        <taxon>Bacteroidales</taxon>
        <taxon>Porphyromonadaceae</taxon>
        <taxon>Porphyromonas</taxon>
    </lineage>
</organism>
<dbReference type="PROSITE" id="PS00666">
    <property type="entry name" value="DHDPS_2"/>
    <property type="match status" value="1"/>
</dbReference>
<protein>
    <recommendedName>
        <fullName evidence="4 12">4-hydroxy-tetrahydrodipicolinate synthase</fullName>
        <shortName evidence="12">HTPA synthase</shortName>
        <ecNumber evidence="4 12">4.3.3.7</ecNumber>
    </recommendedName>
</protein>
<evidence type="ECO:0000256" key="2">
    <source>
        <dbReference type="ARBA" id="ARBA00005120"/>
    </source>
</evidence>
<comment type="catalytic activity">
    <reaction evidence="11 12">
        <text>L-aspartate 4-semialdehyde + pyruvate = (2S,4S)-4-hydroxy-2,3,4,5-tetrahydrodipicolinate + H2O + H(+)</text>
        <dbReference type="Rhea" id="RHEA:34171"/>
        <dbReference type="ChEBI" id="CHEBI:15361"/>
        <dbReference type="ChEBI" id="CHEBI:15377"/>
        <dbReference type="ChEBI" id="CHEBI:15378"/>
        <dbReference type="ChEBI" id="CHEBI:67139"/>
        <dbReference type="ChEBI" id="CHEBI:537519"/>
        <dbReference type="EC" id="4.3.3.7"/>
    </reaction>
</comment>
<dbReference type="InterPro" id="IPR005263">
    <property type="entry name" value="DapA"/>
</dbReference>
<dbReference type="HAMAP" id="MF_00418">
    <property type="entry name" value="DapA"/>
    <property type="match status" value="1"/>
</dbReference>
<dbReference type="CDD" id="cd00950">
    <property type="entry name" value="DHDPS"/>
    <property type="match status" value="1"/>
</dbReference>
<dbReference type="Proteomes" id="UP000010408">
    <property type="component" value="Unassembled WGS sequence"/>
</dbReference>
<dbReference type="EC" id="4.3.3.7" evidence="4 12"/>
<dbReference type="PATRIC" id="fig|1127696.3.peg.32"/>
<evidence type="ECO:0000313" key="17">
    <source>
        <dbReference type="Proteomes" id="UP000010408"/>
    </source>
</evidence>
<comment type="caution">
    <text evidence="16">The sequence shown here is derived from an EMBL/GenBank/DDBJ whole genome shotgun (WGS) entry which is preliminary data.</text>
</comment>
<feature type="binding site" evidence="12 15">
    <location>
        <position position="50"/>
    </location>
    <ligand>
        <name>pyruvate</name>
        <dbReference type="ChEBI" id="CHEBI:15361"/>
    </ligand>
</feature>
<keyword evidence="5 12" id="KW-0963">Cytoplasm</keyword>
<evidence type="ECO:0000256" key="4">
    <source>
        <dbReference type="ARBA" id="ARBA00012086"/>
    </source>
</evidence>
<feature type="site" description="Part of a proton relay during catalysis" evidence="12">
    <location>
        <position position="49"/>
    </location>
</feature>
<dbReference type="GO" id="GO:0005829">
    <property type="term" value="C:cytosol"/>
    <property type="evidence" value="ECO:0007669"/>
    <property type="project" value="TreeGrafter"/>
</dbReference>
<dbReference type="InterPro" id="IPR002220">
    <property type="entry name" value="DapA-like"/>
</dbReference>
<dbReference type="PANTHER" id="PTHR12128">
    <property type="entry name" value="DIHYDRODIPICOLINATE SYNTHASE"/>
    <property type="match status" value="1"/>
</dbReference>
<evidence type="ECO:0000256" key="14">
    <source>
        <dbReference type="PIRSR" id="PIRSR001365-1"/>
    </source>
</evidence>
<dbReference type="Pfam" id="PF00701">
    <property type="entry name" value="DHDPS"/>
    <property type="match status" value="1"/>
</dbReference>
<dbReference type="SUPFAM" id="SSF51569">
    <property type="entry name" value="Aldolase"/>
    <property type="match status" value="1"/>
</dbReference>
<dbReference type="GO" id="GO:0009089">
    <property type="term" value="P:lysine biosynthetic process via diaminopimelate"/>
    <property type="evidence" value="ECO:0007669"/>
    <property type="project" value="UniProtKB-UniRule"/>
</dbReference>
<dbReference type="UniPathway" id="UPA00034">
    <property type="reaction ID" value="UER00017"/>
</dbReference>
<evidence type="ECO:0000256" key="3">
    <source>
        <dbReference type="ARBA" id="ARBA00007592"/>
    </source>
</evidence>
<feature type="active site" description="Schiff-base intermediate with substrate" evidence="12 14">
    <location>
        <position position="167"/>
    </location>
</feature>
<evidence type="ECO:0000256" key="15">
    <source>
        <dbReference type="PIRSR" id="PIRSR001365-2"/>
    </source>
</evidence>
<dbReference type="PANTHER" id="PTHR12128:SF66">
    <property type="entry name" value="4-HYDROXY-2-OXOGLUTARATE ALDOLASE, MITOCHONDRIAL"/>
    <property type="match status" value="1"/>
</dbReference>
<reference evidence="16 17" key="1">
    <citation type="submission" date="2012-05" db="EMBL/GenBank/DDBJ databases">
        <authorList>
            <person name="Weinstock G."/>
            <person name="Sodergren E."/>
            <person name="Lobos E.A."/>
            <person name="Fulton L."/>
            <person name="Fulton R."/>
            <person name="Courtney L."/>
            <person name="Fronick C."/>
            <person name="O'Laughlin M."/>
            <person name="Godfrey J."/>
            <person name="Wilson R.M."/>
            <person name="Miner T."/>
            <person name="Farmer C."/>
            <person name="Delehaunty K."/>
            <person name="Cordes M."/>
            <person name="Minx P."/>
            <person name="Tomlinson C."/>
            <person name="Chen J."/>
            <person name="Wollam A."/>
            <person name="Pepin K.H."/>
            <person name="Bhonagiri V."/>
            <person name="Zhang X."/>
            <person name="Suruliraj S."/>
            <person name="Warren W."/>
            <person name="Mitreva M."/>
            <person name="Mardis E.R."/>
            <person name="Wilson R.K."/>
        </authorList>
    </citation>
    <scope>NUCLEOTIDE SEQUENCE [LARGE SCALE GENOMIC DNA]</scope>
    <source>
        <strain evidence="16 17">F0037</strain>
    </source>
</reference>
<evidence type="ECO:0000256" key="1">
    <source>
        <dbReference type="ARBA" id="ARBA00003294"/>
    </source>
</evidence>
<dbReference type="EMBL" id="AMEQ01000002">
    <property type="protein sequence ID" value="EKY03370.1"/>
    <property type="molecule type" value="Genomic_DNA"/>
</dbReference>
<evidence type="ECO:0000256" key="6">
    <source>
        <dbReference type="ARBA" id="ARBA00022605"/>
    </source>
</evidence>
<dbReference type="GO" id="GO:0019877">
    <property type="term" value="P:diaminopimelate biosynthetic process"/>
    <property type="evidence" value="ECO:0007669"/>
    <property type="project" value="UniProtKB-UniRule"/>
</dbReference>
<keyword evidence="10 12" id="KW-0704">Schiff base</keyword>
<evidence type="ECO:0000256" key="13">
    <source>
        <dbReference type="PIRNR" id="PIRNR001365"/>
    </source>
</evidence>
<dbReference type="InterPro" id="IPR013785">
    <property type="entry name" value="Aldolase_TIM"/>
</dbReference>
<gene>
    <name evidence="12" type="primary">dapA</name>
    <name evidence="16" type="ORF">HMPREF9134_00036</name>
</gene>
<dbReference type="HOGENOM" id="CLU_049343_7_1_10"/>
<comment type="function">
    <text evidence="1 12">Catalyzes the condensation of (S)-aspartate-beta-semialdehyde [(S)-ASA] and pyruvate to 4-hydroxy-tetrahydrodipicolinate (HTPA).</text>
</comment>
<accession>L1NJD7</accession>
<comment type="pathway">
    <text evidence="2 12">Amino-acid biosynthesis; L-lysine biosynthesis via DAP pathway; (S)-tetrahydrodipicolinate from L-aspartate: step 3/4.</text>
</comment>
<dbReference type="Gene3D" id="3.20.20.70">
    <property type="entry name" value="Aldolase class I"/>
    <property type="match status" value="1"/>
</dbReference>
<keyword evidence="8 12" id="KW-0457">Lysine biosynthesis</keyword>
<dbReference type="NCBIfam" id="TIGR00674">
    <property type="entry name" value="dapA"/>
    <property type="match status" value="1"/>
</dbReference>
<feature type="active site" description="Proton donor/acceptor" evidence="12 14">
    <location>
        <position position="138"/>
    </location>
</feature>
<keyword evidence="6 12" id="KW-0028">Amino-acid biosynthesis</keyword>
<proteinExistence type="inferred from homology"/>
<evidence type="ECO:0000313" key="16">
    <source>
        <dbReference type="EMBL" id="EKY03370.1"/>
    </source>
</evidence>
<keyword evidence="7 12" id="KW-0220">Diaminopimelate biosynthesis</keyword>
<comment type="subcellular location">
    <subcellularLocation>
        <location evidence="12">Cytoplasm</location>
    </subcellularLocation>
</comment>
<dbReference type="STRING" id="1127696.HMPREF9134_00036"/>
<comment type="caution">
    <text evidence="12">Was originally thought to be a dihydrodipicolinate synthase (DHDPS), catalyzing the condensation of (S)-aspartate-beta-semialdehyde [(S)-ASA] and pyruvate to dihydrodipicolinate (DHDP). However, it was shown in E.coli that the product of the enzymatic reaction is not dihydrodipicolinate but in fact (4S)-4-hydroxy-2,3,4,5-tetrahydro-(2S)-dipicolinic acid (HTPA), and that the consecutive dehydration reaction leading to DHDP is not spontaneous but catalyzed by DapB.</text>
</comment>
<dbReference type="GO" id="GO:0008840">
    <property type="term" value="F:4-hydroxy-tetrahydrodipicolinate synthase activity"/>
    <property type="evidence" value="ECO:0007669"/>
    <property type="project" value="UniProtKB-UniRule"/>
</dbReference>
<feature type="site" description="Part of a proton relay during catalysis" evidence="12">
    <location>
        <position position="112"/>
    </location>
</feature>
<comment type="similarity">
    <text evidence="3 12 13">Belongs to the DapA family.</text>
</comment>
<sequence length="305" mass="33514">MSKHSFKGLGVALVTPFTETNKVDYKSLERLVEHLLRDRATDFLVVHGTTGESPCLTRQERDAVTEQIVKQVAGRCPIMVGLGGNNTLETAERIAAMQTHGIDGILSVVPYYNKPSQEGIYQHFSTLARRSSLPIVLYNVPGRVGVNMAPDTVIRLAQEHENIIGVKEASGFPQQAEQITSAELPKDFVVLSGDDALTVAFVQNGAQGVISVVGNAYPRLTSRLTHLAMQGRYNEADMLQTAMRQINTQLFQEGNPAGIKALLRLMCLIDSDTLRLPLVPVSEELRVRLDETRKELDLYASTIGC</sequence>
<evidence type="ECO:0000256" key="11">
    <source>
        <dbReference type="ARBA" id="ARBA00047836"/>
    </source>
</evidence>
<evidence type="ECO:0000256" key="9">
    <source>
        <dbReference type="ARBA" id="ARBA00023239"/>
    </source>
</evidence>
<evidence type="ECO:0000256" key="8">
    <source>
        <dbReference type="ARBA" id="ARBA00023154"/>
    </source>
</evidence>
<dbReference type="AlphaFoldDB" id="L1NJD7"/>
<dbReference type="SMART" id="SM01130">
    <property type="entry name" value="DHDPS"/>
    <property type="match status" value="1"/>
</dbReference>
<evidence type="ECO:0000256" key="12">
    <source>
        <dbReference type="HAMAP-Rule" id="MF_00418"/>
    </source>
</evidence>
<evidence type="ECO:0000256" key="10">
    <source>
        <dbReference type="ARBA" id="ARBA00023270"/>
    </source>
</evidence>
<comment type="subunit">
    <text evidence="12">Homotetramer; dimer of dimers.</text>
</comment>
<dbReference type="PRINTS" id="PR00146">
    <property type="entry name" value="DHPICSNTHASE"/>
</dbReference>
<dbReference type="eggNOG" id="COG0329">
    <property type="taxonomic scope" value="Bacteria"/>
</dbReference>
<keyword evidence="9 12" id="KW-0456">Lyase</keyword>
<dbReference type="PIRSF" id="PIRSF001365">
    <property type="entry name" value="DHDPS"/>
    <property type="match status" value="1"/>
</dbReference>
<dbReference type="RefSeq" id="WP_005467986.1">
    <property type="nucleotide sequence ID" value="NZ_KB291034.1"/>
</dbReference>
<evidence type="ECO:0000256" key="5">
    <source>
        <dbReference type="ARBA" id="ARBA00022490"/>
    </source>
</evidence>
<evidence type="ECO:0000256" key="7">
    <source>
        <dbReference type="ARBA" id="ARBA00022915"/>
    </source>
</evidence>
<dbReference type="InterPro" id="IPR020625">
    <property type="entry name" value="Schiff_base-form_aldolases_AS"/>
</dbReference>